<proteinExistence type="inferred from homology"/>
<dbReference type="InterPro" id="IPR036165">
    <property type="entry name" value="YefM-like_sf"/>
</dbReference>
<reference evidence="2 3" key="1">
    <citation type="journal article" date="2019" name="Int. J. Syst. Evol. Microbiol.">
        <title>The Global Catalogue of Microorganisms (GCM) 10K type strain sequencing project: providing services to taxonomists for standard genome sequencing and annotation.</title>
        <authorList>
            <consortium name="The Broad Institute Genomics Platform"/>
            <consortium name="The Broad Institute Genome Sequencing Center for Infectious Disease"/>
            <person name="Wu L."/>
            <person name="Ma J."/>
        </authorList>
    </citation>
    <scope>NUCLEOTIDE SEQUENCE [LARGE SCALE GENOMIC DNA]</scope>
    <source>
        <strain evidence="2 3">JCM 14718</strain>
    </source>
</reference>
<dbReference type="Proteomes" id="UP001500618">
    <property type="component" value="Unassembled WGS sequence"/>
</dbReference>
<name>A0ABN2GEB4_9ACTN</name>
<dbReference type="SUPFAM" id="SSF143120">
    <property type="entry name" value="YefM-like"/>
    <property type="match status" value="1"/>
</dbReference>
<evidence type="ECO:0008006" key="4">
    <source>
        <dbReference type="Google" id="ProtNLM"/>
    </source>
</evidence>
<comment type="similarity">
    <text evidence="1">Belongs to the phD/YefM antitoxin family.</text>
</comment>
<dbReference type="NCBIfam" id="TIGR01552">
    <property type="entry name" value="phd_fam"/>
    <property type="match status" value="1"/>
</dbReference>
<evidence type="ECO:0000313" key="3">
    <source>
        <dbReference type="Proteomes" id="UP001500618"/>
    </source>
</evidence>
<comment type="caution">
    <text evidence="2">The sequence shown here is derived from an EMBL/GenBank/DDBJ whole genome shotgun (WGS) entry which is preliminary data.</text>
</comment>
<evidence type="ECO:0000313" key="2">
    <source>
        <dbReference type="EMBL" id="GAA1669460.1"/>
    </source>
</evidence>
<dbReference type="RefSeq" id="WP_163570663.1">
    <property type="nucleotide sequence ID" value="NZ_BAAANY010000007.1"/>
</dbReference>
<evidence type="ECO:0000256" key="1">
    <source>
        <dbReference type="ARBA" id="ARBA00009981"/>
    </source>
</evidence>
<dbReference type="EMBL" id="BAAANY010000007">
    <property type="protein sequence ID" value="GAA1669460.1"/>
    <property type="molecule type" value="Genomic_DNA"/>
</dbReference>
<organism evidence="2 3">
    <name type="scientific">Fodinicola feengrottensis</name>
    <dbReference type="NCBI Taxonomy" id="435914"/>
    <lineage>
        <taxon>Bacteria</taxon>
        <taxon>Bacillati</taxon>
        <taxon>Actinomycetota</taxon>
        <taxon>Actinomycetes</taxon>
        <taxon>Mycobacteriales</taxon>
        <taxon>Fodinicola</taxon>
    </lineage>
</organism>
<protein>
    <recommendedName>
        <fullName evidence="4">Type II toxin-antitoxin system prevent-host-death family antitoxin</fullName>
    </recommendedName>
</protein>
<keyword evidence="3" id="KW-1185">Reference proteome</keyword>
<gene>
    <name evidence="2" type="ORF">GCM10009765_18660</name>
</gene>
<sequence>MASGSREITQRELRNESGAIMRAVEGGKSFTVTRNGTPIGQLIPLQRRVFVGRDEVLAAFADAPFVDADQFRADLDAAVDQDLPDRDW</sequence>
<accession>A0ABN2GEB4</accession>